<dbReference type="AlphaFoldDB" id="A0A0F7ZGJ4"/>
<gene>
    <name evidence="2" type="ORF">HIM_09607</name>
</gene>
<feature type="region of interest" description="Disordered" evidence="1">
    <location>
        <begin position="193"/>
        <end position="227"/>
    </location>
</feature>
<evidence type="ECO:0000313" key="3">
    <source>
        <dbReference type="Proteomes" id="UP000054481"/>
    </source>
</evidence>
<evidence type="ECO:0000313" key="2">
    <source>
        <dbReference type="EMBL" id="KJZ70996.1"/>
    </source>
</evidence>
<sequence>MNVTAAAVADSLSDLIETIPFPYRPALGAYLDRKHRIMRKYAHVRRVLSSYKRHLNRDTFPDSIRAAIKVPIFRFTEEFLVTSEHASANASINLAILTARKCILKRVILQKTAELAYLSSQARVDGTDWKCIAVRVASGLAQAYGWLVVRDDDGCVHFDGMPVVADRDFVWIRDNYHVYATRLAFLFQARRRPASQSPSYRPEENATKGTKVSHEAEKEIIRSGIPS</sequence>
<evidence type="ECO:0000256" key="1">
    <source>
        <dbReference type="SAM" id="MobiDB-lite"/>
    </source>
</evidence>
<name>A0A0F7ZGJ4_9HYPO</name>
<dbReference type="OrthoDB" id="5153444at2759"/>
<protein>
    <submittedName>
        <fullName evidence="2">Uncharacterized protein</fullName>
    </submittedName>
</protein>
<proteinExistence type="predicted"/>
<dbReference type="Proteomes" id="UP000054481">
    <property type="component" value="Unassembled WGS sequence"/>
</dbReference>
<organism evidence="2 3">
    <name type="scientific">Hirsutella minnesotensis 3608</name>
    <dbReference type="NCBI Taxonomy" id="1043627"/>
    <lineage>
        <taxon>Eukaryota</taxon>
        <taxon>Fungi</taxon>
        <taxon>Dikarya</taxon>
        <taxon>Ascomycota</taxon>
        <taxon>Pezizomycotina</taxon>
        <taxon>Sordariomycetes</taxon>
        <taxon>Hypocreomycetidae</taxon>
        <taxon>Hypocreales</taxon>
        <taxon>Ophiocordycipitaceae</taxon>
        <taxon>Hirsutella</taxon>
    </lineage>
</organism>
<keyword evidence="3" id="KW-1185">Reference proteome</keyword>
<feature type="compositionally biased region" description="Basic and acidic residues" evidence="1">
    <location>
        <begin position="201"/>
        <end position="221"/>
    </location>
</feature>
<accession>A0A0F7ZGJ4</accession>
<dbReference type="EMBL" id="KQ030596">
    <property type="protein sequence ID" value="KJZ70996.1"/>
    <property type="molecule type" value="Genomic_DNA"/>
</dbReference>
<reference evidence="2 3" key="1">
    <citation type="journal article" date="2014" name="Genome Biol. Evol.">
        <title>Comparative genomics and transcriptomics analyses reveal divergent lifestyle features of nematode endoparasitic fungus Hirsutella minnesotensis.</title>
        <authorList>
            <person name="Lai Y."/>
            <person name="Liu K."/>
            <person name="Zhang X."/>
            <person name="Zhang X."/>
            <person name="Li K."/>
            <person name="Wang N."/>
            <person name="Shu C."/>
            <person name="Wu Y."/>
            <person name="Wang C."/>
            <person name="Bushley K.E."/>
            <person name="Xiang M."/>
            <person name="Liu X."/>
        </authorList>
    </citation>
    <scope>NUCLEOTIDE SEQUENCE [LARGE SCALE GENOMIC DNA]</scope>
    <source>
        <strain evidence="2 3">3608</strain>
    </source>
</reference>